<dbReference type="Pfam" id="PF07920">
    <property type="entry name" value="DUF1684"/>
    <property type="match status" value="1"/>
</dbReference>
<dbReference type="EMBL" id="JRYR02000002">
    <property type="protein sequence ID" value="OHX64199.1"/>
    <property type="molecule type" value="Genomic_DNA"/>
</dbReference>
<dbReference type="AlphaFoldDB" id="A0A1S1YT52"/>
<dbReference type="PANTHER" id="PTHR41913">
    <property type="entry name" value="DUF1684 DOMAIN-CONTAINING PROTEIN"/>
    <property type="match status" value="1"/>
</dbReference>
<dbReference type="RefSeq" id="WP_044221019.1">
    <property type="nucleotide sequence ID" value="NZ_JRYR02000002.1"/>
</dbReference>
<gene>
    <name evidence="1" type="ORF">NH26_21585</name>
</gene>
<dbReference type="STRING" id="915059.NH26_21585"/>
<dbReference type="PANTHER" id="PTHR41913:SF1">
    <property type="entry name" value="DUF1684 DOMAIN-CONTAINING PROTEIN"/>
    <property type="match status" value="1"/>
</dbReference>
<name>A0A1S1YT52_FLAPC</name>
<dbReference type="Proteomes" id="UP000179797">
    <property type="component" value="Unassembled WGS sequence"/>
</dbReference>
<evidence type="ECO:0000313" key="2">
    <source>
        <dbReference type="Proteomes" id="UP000179797"/>
    </source>
</evidence>
<dbReference type="InterPro" id="IPR012467">
    <property type="entry name" value="DUF1684"/>
</dbReference>
<organism evidence="1 2">
    <name type="scientific">Flammeovirga pacifica</name>
    <dbReference type="NCBI Taxonomy" id="915059"/>
    <lineage>
        <taxon>Bacteria</taxon>
        <taxon>Pseudomonadati</taxon>
        <taxon>Bacteroidota</taxon>
        <taxon>Cytophagia</taxon>
        <taxon>Cytophagales</taxon>
        <taxon>Flammeovirgaceae</taxon>
        <taxon>Flammeovirga</taxon>
    </lineage>
</organism>
<comment type="caution">
    <text evidence="1">The sequence shown here is derived from an EMBL/GenBank/DDBJ whole genome shotgun (WGS) entry which is preliminary data.</text>
</comment>
<accession>A0A1S1YT52</accession>
<protein>
    <recommendedName>
        <fullName evidence="3">DUF1684 domain-containing protein</fullName>
    </recommendedName>
</protein>
<proteinExistence type="predicted"/>
<keyword evidence="2" id="KW-1185">Reference proteome</keyword>
<sequence length="201" mass="23412">MKLNFTIIVTLLSLHFCIAQNYTDEIQKYQVHLTEEYKDPKTSPLKGEMLKEFKGHEYFPIDKKYSVKAKFKRVKGKPFGMKTSSTKLKTYETYGIATFKIDGKKYKLSIYQSHRLRTMPEYKDYLFLPFMDQTNGTTSYGAGRYLDLRIPEDGKTIVIDFNKAYNPYCAYSDGYSCPIPPSENYLDTKIEAGIKNPKHEH</sequence>
<dbReference type="OrthoDB" id="5493262at2"/>
<evidence type="ECO:0000313" key="1">
    <source>
        <dbReference type="EMBL" id="OHX64199.1"/>
    </source>
</evidence>
<reference evidence="1 2" key="1">
    <citation type="journal article" date="2012" name="Int. J. Syst. Evol. Microbiol.">
        <title>Flammeovirga pacifica sp. nov., isolated from deep-sea sediment.</title>
        <authorList>
            <person name="Xu H."/>
            <person name="Fu Y."/>
            <person name="Yang N."/>
            <person name="Ding Z."/>
            <person name="Lai Q."/>
            <person name="Zeng R."/>
        </authorList>
    </citation>
    <scope>NUCLEOTIDE SEQUENCE [LARGE SCALE GENOMIC DNA]</scope>
    <source>
        <strain evidence="2">DSM 24597 / LMG 26175 / WPAGA1</strain>
    </source>
</reference>
<evidence type="ECO:0008006" key="3">
    <source>
        <dbReference type="Google" id="ProtNLM"/>
    </source>
</evidence>